<name>A0A366HQB6_9BACT</name>
<feature type="compositionally biased region" description="Basic and acidic residues" evidence="1">
    <location>
        <begin position="781"/>
        <end position="791"/>
    </location>
</feature>
<keyword evidence="2" id="KW-0732">Signal</keyword>
<proteinExistence type="predicted"/>
<sequence length="808" mass="90082">MNTHAFMNKLAACAFALLSCASLASAADPHDALTPVKVNFSPGPEYGDHTRIFQGIPGMERSTNGRLWALWYAGGPDEPGEGKGNYVVLVTSSDDGKTWSGPKLVIDPPGDVRAYDPALWQDPQGRLWLFWAQSSHWWDGRSGTWAMVTENSGDESPEWSEPQRLCNGIMMNKPTVRSNGEWLLPISMWAMTADKRTREEHRHNLPEESGAQVVISRNKGHTFAFLGKTRAPENIFDEHMVVERKDGSLWMLIRTKLGIAESTSTDGGKTWTPGAPSKIPHVNSRFFIRRLNSGKLLLVRHNPPDMKTRSHLAAFLSDDDGITWTGGLMLDERKGVSYPDGVQDKDGVIRIIYDFERTEAKQILMAVFTEKDVAAAKPSETTRLRVLVNQSTAISPKKKEPEKKAPAPTKPATTSAAVPSPETFGVTTLTPPVLNTHPSPRYWPRLRMWQGIPGIERSPNGRLWATWYTGPLAEGSEGNHAVLVTSDDDGKTWTNPVAVYDASLFFSGNTGDPHLWVDPKGQLWWFVYRNMRIKDPNGIRSLWGFRMIDAESASPQFHPPVFAGFGVGLNKPTVLANGDWIRPIDNFNSKDPERTLFYVSRDQGASFTPLSKARIKDGVFSEHQVVQRKDGSLIALVRTSYGIAQTESFDNGATWVNDKPFTTERGVNTRFFFTRLKSGNWLLVVNDVPKGRSRLTAMLSEDEGKTWPHKLLLDDRQSVSYPDGTEGTNGFLYITYDCGRYTKDEQEILFARITEADIVAGKLVNEGSRLKQIINRLADHGGGVRETREPQLMEQADEAAKGKKAEKD</sequence>
<dbReference type="RefSeq" id="WP_113957410.1">
    <property type="nucleotide sequence ID" value="NZ_QNRR01000002.1"/>
</dbReference>
<dbReference type="Pfam" id="PF13088">
    <property type="entry name" value="BNR_2"/>
    <property type="match status" value="2"/>
</dbReference>
<dbReference type="AlphaFoldDB" id="A0A366HQB6"/>
<reference evidence="4 5" key="1">
    <citation type="submission" date="2018-06" db="EMBL/GenBank/DDBJ databases">
        <title>Genomic Encyclopedia of Type Strains, Phase IV (KMG-IV): sequencing the most valuable type-strain genomes for metagenomic binning, comparative biology and taxonomic classification.</title>
        <authorList>
            <person name="Goeker M."/>
        </authorList>
    </citation>
    <scope>NUCLEOTIDE SEQUENCE [LARGE SCALE GENOMIC DNA]</scope>
    <source>
        <strain evidence="4 5">DSM 25532</strain>
    </source>
</reference>
<accession>A0A366HQB6</accession>
<dbReference type="Gene3D" id="2.120.10.10">
    <property type="match status" value="2"/>
</dbReference>
<feature type="compositionally biased region" description="Basic and acidic residues" evidence="1">
    <location>
        <begin position="798"/>
        <end position="808"/>
    </location>
</feature>
<evidence type="ECO:0000256" key="2">
    <source>
        <dbReference type="SAM" id="SignalP"/>
    </source>
</evidence>
<comment type="caution">
    <text evidence="4">The sequence shown here is derived from an EMBL/GenBank/DDBJ whole genome shotgun (WGS) entry which is preliminary data.</text>
</comment>
<dbReference type="InterPro" id="IPR011040">
    <property type="entry name" value="Sialidase"/>
</dbReference>
<dbReference type="EMBL" id="QNRR01000002">
    <property type="protein sequence ID" value="RBP45841.1"/>
    <property type="molecule type" value="Genomic_DNA"/>
</dbReference>
<dbReference type="InterPro" id="IPR036278">
    <property type="entry name" value="Sialidase_sf"/>
</dbReference>
<organism evidence="4 5">
    <name type="scientific">Roseimicrobium gellanilyticum</name>
    <dbReference type="NCBI Taxonomy" id="748857"/>
    <lineage>
        <taxon>Bacteria</taxon>
        <taxon>Pseudomonadati</taxon>
        <taxon>Verrucomicrobiota</taxon>
        <taxon>Verrucomicrobiia</taxon>
        <taxon>Verrucomicrobiales</taxon>
        <taxon>Verrucomicrobiaceae</taxon>
        <taxon>Roseimicrobium</taxon>
    </lineage>
</organism>
<feature type="signal peptide" evidence="2">
    <location>
        <begin position="1"/>
        <end position="26"/>
    </location>
</feature>
<feature type="domain" description="Sialidase" evidence="3">
    <location>
        <begin position="65"/>
        <end position="351"/>
    </location>
</feature>
<dbReference type="PANTHER" id="PTHR43752">
    <property type="entry name" value="BNR/ASP-BOX REPEAT FAMILY PROTEIN"/>
    <property type="match status" value="1"/>
</dbReference>
<dbReference type="Proteomes" id="UP000253426">
    <property type="component" value="Unassembled WGS sequence"/>
</dbReference>
<feature type="chain" id="PRO_5016711065" evidence="2">
    <location>
        <begin position="27"/>
        <end position="808"/>
    </location>
</feature>
<feature type="region of interest" description="Disordered" evidence="1">
    <location>
        <begin position="781"/>
        <end position="808"/>
    </location>
</feature>
<keyword evidence="5" id="KW-1185">Reference proteome</keyword>
<dbReference type="SUPFAM" id="SSF50939">
    <property type="entry name" value="Sialidases"/>
    <property type="match status" value="2"/>
</dbReference>
<feature type="compositionally biased region" description="Low complexity" evidence="1">
    <location>
        <begin position="406"/>
        <end position="422"/>
    </location>
</feature>
<dbReference type="OrthoDB" id="41724at2"/>
<evidence type="ECO:0000313" key="4">
    <source>
        <dbReference type="EMBL" id="RBP45841.1"/>
    </source>
</evidence>
<evidence type="ECO:0000313" key="5">
    <source>
        <dbReference type="Proteomes" id="UP000253426"/>
    </source>
</evidence>
<dbReference type="CDD" id="cd15482">
    <property type="entry name" value="Sialidase_non-viral"/>
    <property type="match status" value="2"/>
</dbReference>
<dbReference type="PANTHER" id="PTHR43752:SF2">
    <property type="entry name" value="BNR_ASP-BOX REPEAT FAMILY PROTEIN"/>
    <property type="match status" value="1"/>
</dbReference>
<protein>
    <submittedName>
        <fullName evidence="4">BNR repeat protein</fullName>
    </submittedName>
</protein>
<feature type="region of interest" description="Disordered" evidence="1">
    <location>
        <begin position="392"/>
        <end position="431"/>
    </location>
</feature>
<feature type="domain" description="Sialidase" evidence="3">
    <location>
        <begin position="461"/>
        <end position="734"/>
    </location>
</feature>
<evidence type="ECO:0000256" key="1">
    <source>
        <dbReference type="SAM" id="MobiDB-lite"/>
    </source>
</evidence>
<evidence type="ECO:0000259" key="3">
    <source>
        <dbReference type="Pfam" id="PF13088"/>
    </source>
</evidence>
<gene>
    <name evidence="4" type="ORF">DES53_102224</name>
</gene>